<proteinExistence type="predicted"/>
<dbReference type="InterPro" id="IPR005090">
    <property type="entry name" value="RepC_N"/>
</dbReference>
<feature type="domain" description="Plasmid replication protein C C-terminal" evidence="4">
    <location>
        <begin position="304"/>
        <end position="405"/>
    </location>
</feature>
<dbReference type="EMBL" id="VXRY01000245">
    <property type="protein sequence ID" value="MXY33652.1"/>
    <property type="molecule type" value="Genomic_DNA"/>
</dbReference>
<sequence>MEYTPITPFKRLVDAAVLMHQAHTEQELPAERPDKYEVLKHLTTAREVYELSDRDLAILQGLLSFHQGRTLEGEDSGLIVYPSNRSLCERLQGMPEPTLRRRLARLVGAGIIVRRDSPNGKRYANGFGADKIAFGFDLTPLVIRFEEFRDAAETVRKAAERLKRLRESVSLMRRDLAGLAEYGGRVMPTEADWDNFAAMALSAARDLRRRLGIEQLGALADALREALDQARDVLEPAESIEMIANDAQIERHIQNSSTNSFESEKDDTKIPCDGDAVPRAEPTSAEPEDGNAEGDKALPWPSMPLPLVLGSCREIQLYADSERPIRHWYEFVKAADTVVPMMGISPSAWDDAKARMGPAEAAIVVAAMLERINEIRSPGGYLRALTAKAVAGRFSSGPMVMALMRREAA</sequence>
<name>A0A6B0Y162_9RHOB</name>
<feature type="compositionally biased region" description="Basic and acidic residues" evidence="2">
    <location>
        <begin position="262"/>
        <end position="278"/>
    </location>
</feature>
<feature type="domain" description="Plasmid replication protein C N-terminal" evidence="3">
    <location>
        <begin position="20"/>
        <end position="182"/>
    </location>
</feature>
<evidence type="ECO:0000259" key="4">
    <source>
        <dbReference type="Pfam" id="PF11800"/>
    </source>
</evidence>
<evidence type="ECO:0000256" key="2">
    <source>
        <dbReference type="SAM" id="MobiDB-lite"/>
    </source>
</evidence>
<dbReference type="InterPro" id="IPR036390">
    <property type="entry name" value="WH_DNA-bd_sf"/>
</dbReference>
<organism evidence="5">
    <name type="scientific">Boseongicola sp. SB0664_bin_43</name>
    <dbReference type="NCBI Taxonomy" id="2604844"/>
    <lineage>
        <taxon>Bacteria</taxon>
        <taxon>Pseudomonadati</taxon>
        <taxon>Pseudomonadota</taxon>
        <taxon>Alphaproteobacteria</taxon>
        <taxon>Rhodobacterales</taxon>
        <taxon>Paracoccaceae</taxon>
        <taxon>Boseongicola</taxon>
    </lineage>
</organism>
<dbReference type="AlphaFoldDB" id="A0A6B0Y162"/>
<accession>A0A6B0Y162</accession>
<dbReference type="Pfam" id="PF11800">
    <property type="entry name" value="RP-C_C"/>
    <property type="match status" value="1"/>
</dbReference>
<evidence type="ECO:0000313" key="5">
    <source>
        <dbReference type="EMBL" id="MXY33652.1"/>
    </source>
</evidence>
<dbReference type="InterPro" id="IPR047611">
    <property type="entry name" value="RepABC_RepC"/>
</dbReference>
<dbReference type="InterPro" id="IPR021760">
    <property type="entry name" value="RepC_C"/>
</dbReference>
<dbReference type="Pfam" id="PF03428">
    <property type="entry name" value="RP-C"/>
    <property type="match status" value="1"/>
</dbReference>
<comment type="caution">
    <text evidence="5">The sequence shown here is derived from an EMBL/GenBank/DDBJ whole genome shotgun (WGS) entry which is preliminary data.</text>
</comment>
<reference evidence="5" key="1">
    <citation type="submission" date="2019-09" db="EMBL/GenBank/DDBJ databases">
        <title>Characterisation of the sponge microbiome using genome-centric metagenomics.</title>
        <authorList>
            <person name="Engelberts J.P."/>
            <person name="Robbins S.J."/>
            <person name="De Goeij J.M."/>
            <person name="Aranda M."/>
            <person name="Bell S.C."/>
            <person name="Webster N.S."/>
        </authorList>
    </citation>
    <scope>NUCLEOTIDE SEQUENCE</scope>
    <source>
        <strain evidence="5">SB0664_bin_43</strain>
    </source>
</reference>
<keyword evidence="1" id="KW-0175">Coiled coil</keyword>
<evidence type="ECO:0000256" key="1">
    <source>
        <dbReference type="SAM" id="Coils"/>
    </source>
</evidence>
<dbReference type="NCBIfam" id="NF040974">
    <property type="entry name" value="RepABC_RepC"/>
    <property type="match status" value="1"/>
</dbReference>
<dbReference type="NCBIfam" id="NF010396">
    <property type="entry name" value="PRK13824.1"/>
    <property type="match status" value="1"/>
</dbReference>
<protein>
    <submittedName>
        <fullName evidence="5">Replication initiation protein RepC</fullName>
    </submittedName>
</protein>
<feature type="coiled-coil region" evidence="1">
    <location>
        <begin position="145"/>
        <end position="175"/>
    </location>
</feature>
<gene>
    <name evidence="5" type="ORF">F4Y60_06100</name>
</gene>
<evidence type="ECO:0000259" key="3">
    <source>
        <dbReference type="Pfam" id="PF03428"/>
    </source>
</evidence>
<dbReference type="SUPFAM" id="SSF46785">
    <property type="entry name" value="Winged helix' DNA-binding domain"/>
    <property type="match status" value="1"/>
</dbReference>
<feature type="region of interest" description="Disordered" evidence="2">
    <location>
        <begin position="255"/>
        <end position="297"/>
    </location>
</feature>